<dbReference type="AlphaFoldDB" id="A0A0A0F0C2"/>
<feature type="chain" id="PRO_5001962711" description="DUF4124 domain-containing protein" evidence="2">
    <location>
        <begin position="22"/>
        <end position="150"/>
    </location>
</feature>
<organism evidence="3 4">
    <name type="scientific">Lysobacter daejeonensis GH1-9</name>
    <dbReference type="NCBI Taxonomy" id="1385517"/>
    <lineage>
        <taxon>Bacteria</taxon>
        <taxon>Pseudomonadati</taxon>
        <taxon>Pseudomonadota</taxon>
        <taxon>Gammaproteobacteria</taxon>
        <taxon>Lysobacterales</taxon>
        <taxon>Lysobacteraceae</taxon>
        <taxon>Aerolutibacter</taxon>
    </lineage>
</organism>
<proteinExistence type="predicted"/>
<feature type="compositionally biased region" description="Polar residues" evidence="1">
    <location>
        <begin position="46"/>
        <end position="55"/>
    </location>
</feature>
<sequence length="150" mass="16225">MKALCHVIAVLVMGLPTPAWSQQAGELRKCVSPGGAVSFQQQPCAAGSRQTSSRSYVAEPAPTAEQIRARATREQVARAESAELSRRAGTSGHLSAPPGRGTLHRVAIAKDDAACQRARRHRDETLERVGLKRTYDLLRALNDEVARACR</sequence>
<gene>
    <name evidence="3" type="ORF">N800_08395</name>
</gene>
<keyword evidence="4" id="KW-1185">Reference proteome</keyword>
<dbReference type="Proteomes" id="UP000029998">
    <property type="component" value="Unassembled WGS sequence"/>
</dbReference>
<dbReference type="STRING" id="1385517.N800_08395"/>
<accession>A0A0A0F0C2</accession>
<feature type="region of interest" description="Disordered" evidence="1">
    <location>
        <begin position="46"/>
        <end position="102"/>
    </location>
</feature>
<evidence type="ECO:0000256" key="1">
    <source>
        <dbReference type="SAM" id="MobiDB-lite"/>
    </source>
</evidence>
<keyword evidence="2" id="KW-0732">Signal</keyword>
<reference evidence="3 4" key="1">
    <citation type="submission" date="2013-08" db="EMBL/GenBank/DDBJ databases">
        <title>Genome sequencing of Lysobacter.</title>
        <authorList>
            <person name="Zhang S."/>
            <person name="Wang G."/>
        </authorList>
    </citation>
    <scope>NUCLEOTIDE SEQUENCE [LARGE SCALE GENOMIC DNA]</scope>
    <source>
        <strain evidence="3 4">GH1-9</strain>
    </source>
</reference>
<comment type="caution">
    <text evidence="3">The sequence shown here is derived from an EMBL/GenBank/DDBJ whole genome shotgun (WGS) entry which is preliminary data.</text>
</comment>
<protein>
    <recommendedName>
        <fullName evidence="5">DUF4124 domain-containing protein</fullName>
    </recommendedName>
</protein>
<feature type="signal peptide" evidence="2">
    <location>
        <begin position="1"/>
        <end position="21"/>
    </location>
</feature>
<dbReference type="EMBL" id="AVPU01000001">
    <property type="protein sequence ID" value="KGM56224.1"/>
    <property type="molecule type" value="Genomic_DNA"/>
</dbReference>
<evidence type="ECO:0000313" key="3">
    <source>
        <dbReference type="EMBL" id="KGM56224.1"/>
    </source>
</evidence>
<dbReference type="eggNOG" id="ENOG502ZYRD">
    <property type="taxonomic scope" value="Bacteria"/>
</dbReference>
<evidence type="ECO:0000313" key="4">
    <source>
        <dbReference type="Proteomes" id="UP000029998"/>
    </source>
</evidence>
<evidence type="ECO:0000256" key="2">
    <source>
        <dbReference type="SAM" id="SignalP"/>
    </source>
</evidence>
<feature type="compositionally biased region" description="Basic and acidic residues" evidence="1">
    <location>
        <begin position="67"/>
        <end position="86"/>
    </location>
</feature>
<name>A0A0A0F0C2_9GAMM</name>
<evidence type="ECO:0008006" key="5">
    <source>
        <dbReference type="Google" id="ProtNLM"/>
    </source>
</evidence>